<dbReference type="InterPro" id="IPR005154">
    <property type="entry name" value="Glyco_hydro_67_aGlcAse_N"/>
</dbReference>
<dbReference type="PANTHER" id="PTHR37842">
    <property type="match status" value="1"/>
</dbReference>
<protein>
    <submittedName>
        <fullName evidence="4">Glycosyl hydrolase 115 family protein</fullName>
    </submittedName>
</protein>
<dbReference type="InterPro" id="IPR029018">
    <property type="entry name" value="Hex-like_dom2"/>
</dbReference>
<dbReference type="Pfam" id="PF15979">
    <property type="entry name" value="Glyco_hydro_115"/>
    <property type="match status" value="1"/>
</dbReference>
<name>A0AAE3MFD5_9BACT</name>
<proteinExistence type="predicted"/>
<dbReference type="Gene3D" id="2.60.120.1620">
    <property type="match status" value="1"/>
</dbReference>
<organism evidence="4 5">
    <name type="scientific">Plebeiibacterium marinum</name>
    <dbReference type="NCBI Taxonomy" id="2992111"/>
    <lineage>
        <taxon>Bacteria</taxon>
        <taxon>Pseudomonadati</taxon>
        <taxon>Bacteroidota</taxon>
        <taxon>Bacteroidia</taxon>
        <taxon>Marinilabiliales</taxon>
        <taxon>Marinilabiliaceae</taxon>
        <taxon>Plebeiibacterium</taxon>
    </lineage>
</organism>
<accession>A0AAE3MFD5</accession>
<feature type="domain" description="Gylcosyl hydrolase 115 C-terminal" evidence="3">
    <location>
        <begin position="677"/>
        <end position="845"/>
    </location>
</feature>
<evidence type="ECO:0000259" key="2">
    <source>
        <dbReference type="Pfam" id="PF03648"/>
    </source>
</evidence>
<evidence type="ECO:0000313" key="4">
    <source>
        <dbReference type="EMBL" id="MCW3806958.1"/>
    </source>
</evidence>
<feature type="domain" description="Alpha glucuronidase N-terminal" evidence="2">
    <location>
        <begin position="29"/>
        <end position="137"/>
    </location>
</feature>
<dbReference type="AlphaFoldDB" id="A0AAE3MFD5"/>
<dbReference type="InterPro" id="IPR031924">
    <property type="entry name" value="GH115"/>
</dbReference>
<dbReference type="Pfam" id="PF03648">
    <property type="entry name" value="Glyco_hydro_67N"/>
    <property type="match status" value="1"/>
</dbReference>
<dbReference type="SUPFAM" id="SSF55545">
    <property type="entry name" value="beta-N-acetylhexosaminidase-like domain"/>
    <property type="match status" value="1"/>
</dbReference>
<dbReference type="GO" id="GO:0045493">
    <property type="term" value="P:xylan catabolic process"/>
    <property type="evidence" value="ECO:0007669"/>
    <property type="project" value="InterPro"/>
</dbReference>
<gene>
    <name evidence="4" type="ORF">OM074_15080</name>
</gene>
<dbReference type="RefSeq" id="WP_301200900.1">
    <property type="nucleotide sequence ID" value="NZ_JAPDPI010000034.1"/>
</dbReference>
<reference evidence="4" key="1">
    <citation type="submission" date="2022-10" db="EMBL/GenBank/DDBJ databases">
        <authorList>
            <person name="Yu W.X."/>
        </authorList>
    </citation>
    <scope>NUCLEOTIDE SEQUENCE</scope>
    <source>
        <strain evidence="4">D04</strain>
    </source>
</reference>
<dbReference type="Gene3D" id="3.20.20.520">
    <property type="entry name" value="Glycosyl hydrolase family 115"/>
    <property type="match status" value="1"/>
</dbReference>
<dbReference type="PANTHER" id="PTHR37842:SF2">
    <property type="entry name" value="GYLCOSYL HYDROLASE 115 C-TERMINAL DOMAIN-CONTAINING PROTEIN"/>
    <property type="match status" value="1"/>
</dbReference>
<comment type="caution">
    <text evidence="4">The sequence shown here is derived from an EMBL/GenBank/DDBJ whole genome shotgun (WGS) entry which is preliminary data.</text>
</comment>
<dbReference type="Gene3D" id="1.20.58.2150">
    <property type="match status" value="1"/>
</dbReference>
<evidence type="ECO:0000256" key="1">
    <source>
        <dbReference type="ARBA" id="ARBA00022801"/>
    </source>
</evidence>
<sequence length="854" mass="97853">MGCIENILSNEPVSDLNFPIVSQAGIVASIVYDKSDFKGVIRAAQDLQKDIFSVTDVKPELNPQNTGIKYQIIVGTIGHSQQIKQLSNSGKLDIEPLQGKWESFVISTIDNPYPDVAKCLVIAGSDKRGTIYGIYELSKQLGVSPWYWWADVPPNKRTSAYVLNGTYYSGEPKVKYRGIFINDENPCMQRWAKEKFGGLNSEMYVRVYELLLRLHANLLWPGMWGSMKEYNPLVPILKDESGNYLGNSFNEDDDRNPRVADEYGIVIGTSHHEPMQRSQQEWIRNKTNYGNGEWNYLTNKKGIQQFFKEGIEHTKDYESLITIGMRGDDDKPMVDAGSAEANFRILEGIIKDQRQIIKEATGRNASEMPQVWTLYKEVLEYYGQGMKVPDDVIVAFCDDNWGDVRRLPELNEKKHPGGYGMYYHVGYYGAPRANKWLNVTQIQQMWEQLQLTYDYGVDKLWILNVGDLKPNEYPMDFFLNMAWNPKNFTLEHLDDYYVEFCAQQFGSSQAQEASCILNTYCKYASRVTPEMLDENTYNLQSGEFKMARDEFLALEARALRQYIEMPEVYKDTYFQLVLFPVQALANVYDMYYSVAMNQKLAKEKDTAANFWADRVERCFKRDGELTNSYNQKLANGKWNHMMDQVHIGYTSWHAPQFNIMPTVIRISFDEVQTGGYVFSEKNGVVAIEAEHYFNCQTAANSQWQIIPNMGRTLSGIALMPYTEKTDGSFLSYKFKLNAGSDSIKVRLYLDSTLSFKKGGHSIAVAIAGGKEKIVNINNELVWKNCYTKMYPTAAARMIELEITVPLPYRENGNCILKIKPLDPGIVFYKIIIDNGGFEESFLKMPESPYEKITQ</sequence>
<dbReference type="Proteomes" id="UP001207408">
    <property type="component" value="Unassembled WGS sequence"/>
</dbReference>
<dbReference type="InterPro" id="IPR041437">
    <property type="entry name" value="GH115_C"/>
</dbReference>
<keyword evidence="1 4" id="KW-0378">Hydrolase</keyword>
<dbReference type="GO" id="GO:0046559">
    <property type="term" value="F:alpha-glucuronidase activity"/>
    <property type="evidence" value="ECO:0007669"/>
    <property type="project" value="InterPro"/>
</dbReference>
<evidence type="ECO:0000313" key="5">
    <source>
        <dbReference type="Proteomes" id="UP001207408"/>
    </source>
</evidence>
<dbReference type="Gene3D" id="3.30.379.10">
    <property type="entry name" value="Chitobiase/beta-hexosaminidase domain 2-like"/>
    <property type="match status" value="1"/>
</dbReference>
<keyword evidence="5" id="KW-1185">Reference proteome</keyword>
<dbReference type="EMBL" id="JAPDPI010000034">
    <property type="protein sequence ID" value="MCW3806958.1"/>
    <property type="molecule type" value="Genomic_DNA"/>
</dbReference>
<dbReference type="Pfam" id="PF17829">
    <property type="entry name" value="GH115_C"/>
    <property type="match status" value="1"/>
</dbReference>
<dbReference type="InterPro" id="IPR042301">
    <property type="entry name" value="GH115_sf"/>
</dbReference>
<evidence type="ECO:0000259" key="3">
    <source>
        <dbReference type="Pfam" id="PF17829"/>
    </source>
</evidence>